<dbReference type="PANTHER" id="PTHR43297">
    <property type="entry name" value="OLIGOPEPTIDE TRANSPORT ATP-BINDING PROTEIN APPD"/>
    <property type="match status" value="1"/>
</dbReference>
<evidence type="ECO:0000256" key="5">
    <source>
        <dbReference type="ARBA" id="ARBA00022741"/>
    </source>
</evidence>
<keyword evidence="5" id="KW-0547">Nucleotide-binding</keyword>
<keyword evidence="6 9" id="KW-0067">ATP-binding</keyword>
<dbReference type="PROSITE" id="PS00211">
    <property type="entry name" value="ABC_TRANSPORTER_1"/>
    <property type="match status" value="1"/>
</dbReference>
<sequence>MSATRPIENTDKLLADPVLTVKGLSVELRRRNDRIPIVQDVSYELRAGEILGIVGESGAGKSMSGNAVAGLLRPPLYVSQGEVHLNAQRIDTLPANKLVNIRGKRIAMVFQDPLTSLNPVFTVGEQLVETIERHTPRRGQEAKDRAQLLLEQVGIPAAADRLTQYPHEFSGGMRQRVVIALALAGEPDVLFADEPTTALDVSIQAQIIALFKRLCREKGLAAALVTHDMGVIAQATDRVAVMYAGRIVETGPTAEVLKNPRHPYTSGLMQSIPEIGRRLHRLPQLQGAMPRPGQLPQGCAFSDRCAYVTDACRKAVPKMSGSKFHSVACVHPLTQEV</sequence>
<keyword evidence="4" id="KW-1003">Cell membrane</keyword>
<evidence type="ECO:0000256" key="2">
    <source>
        <dbReference type="ARBA" id="ARBA00005417"/>
    </source>
</evidence>
<dbReference type="GO" id="GO:0016887">
    <property type="term" value="F:ATP hydrolysis activity"/>
    <property type="evidence" value="ECO:0007669"/>
    <property type="project" value="InterPro"/>
</dbReference>
<dbReference type="GO" id="GO:0005886">
    <property type="term" value="C:plasma membrane"/>
    <property type="evidence" value="ECO:0007669"/>
    <property type="project" value="UniProtKB-SubCell"/>
</dbReference>
<dbReference type="Gene3D" id="3.40.50.300">
    <property type="entry name" value="P-loop containing nucleotide triphosphate hydrolases"/>
    <property type="match status" value="1"/>
</dbReference>
<comment type="subcellular location">
    <subcellularLocation>
        <location evidence="1">Cell inner membrane</location>
        <topology evidence="1">Peripheral membrane protein</topology>
    </subcellularLocation>
</comment>
<dbReference type="FunFam" id="3.40.50.300:FF:000016">
    <property type="entry name" value="Oligopeptide ABC transporter ATP-binding component"/>
    <property type="match status" value="1"/>
</dbReference>
<dbReference type="CDD" id="cd03257">
    <property type="entry name" value="ABC_NikE_OppD_transporters"/>
    <property type="match status" value="1"/>
</dbReference>
<dbReference type="Pfam" id="PF08352">
    <property type="entry name" value="oligo_HPY"/>
    <property type="match status" value="1"/>
</dbReference>
<dbReference type="GO" id="GO:0005524">
    <property type="term" value="F:ATP binding"/>
    <property type="evidence" value="ECO:0007669"/>
    <property type="project" value="UniProtKB-KW"/>
</dbReference>
<reference evidence="9 10" key="1">
    <citation type="submission" date="2018-11" db="EMBL/GenBank/DDBJ databases">
        <title>Genomic Encyclopedia of Type Strains, Phase IV (KMG-IV): sequencing the most valuable type-strain genomes for metagenomic binning, comparative biology and taxonomic classification.</title>
        <authorList>
            <person name="Goeker M."/>
        </authorList>
    </citation>
    <scope>NUCLEOTIDE SEQUENCE [LARGE SCALE GENOMIC DNA]</scope>
    <source>
        <strain evidence="9 10">DSM 104731</strain>
    </source>
</reference>
<organism evidence="9 10">
    <name type="scientific">Pacificibacter maritimus</name>
    <dbReference type="NCBI Taxonomy" id="762213"/>
    <lineage>
        <taxon>Bacteria</taxon>
        <taxon>Pseudomonadati</taxon>
        <taxon>Pseudomonadota</taxon>
        <taxon>Alphaproteobacteria</taxon>
        <taxon>Rhodobacterales</taxon>
        <taxon>Roseobacteraceae</taxon>
        <taxon>Pacificibacter</taxon>
    </lineage>
</organism>
<name>A0A3N4UYJ3_9RHOB</name>
<dbReference type="RefSeq" id="WP_123793366.1">
    <property type="nucleotide sequence ID" value="NZ_RKQK01000003.1"/>
</dbReference>
<dbReference type="AlphaFoldDB" id="A0A3N4UYJ3"/>
<dbReference type="NCBIfam" id="TIGR01727">
    <property type="entry name" value="oligo_HPY"/>
    <property type="match status" value="1"/>
</dbReference>
<evidence type="ECO:0000256" key="3">
    <source>
        <dbReference type="ARBA" id="ARBA00022448"/>
    </source>
</evidence>
<evidence type="ECO:0000256" key="4">
    <source>
        <dbReference type="ARBA" id="ARBA00022475"/>
    </source>
</evidence>
<dbReference type="InterPro" id="IPR017871">
    <property type="entry name" value="ABC_transporter-like_CS"/>
</dbReference>
<dbReference type="InterPro" id="IPR027417">
    <property type="entry name" value="P-loop_NTPase"/>
</dbReference>
<protein>
    <submittedName>
        <fullName evidence="9">Peptide/nickel transport system ATP-binding protein</fullName>
    </submittedName>
</protein>
<dbReference type="SUPFAM" id="SSF52540">
    <property type="entry name" value="P-loop containing nucleoside triphosphate hydrolases"/>
    <property type="match status" value="1"/>
</dbReference>
<evidence type="ECO:0000256" key="1">
    <source>
        <dbReference type="ARBA" id="ARBA00004417"/>
    </source>
</evidence>
<dbReference type="InterPro" id="IPR003593">
    <property type="entry name" value="AAA+_ATPase"/>
</dbReference>
<dbReference type="InterPro" id="IPR050388">
    <property type="entry name" value="ABC_Ni/Peptide_Import"/>
</dbReference>
<dbReference type="GO" id="GO:0055085">
    <property type="term" value="P:transmembrane transport"/>
    <property type="evidence" value="ECO:0007669"/>
    <property type="project" value="UniProtKB-ARBA"/>
</dbReference>
<dbReference type="InterPro" id="IPR003439">
    <property type="entry name" value="ABC_transporter-like_ATP-bd"/>
</dbReference>
<evidence type="ECO:0000256" key="7">
    <source>
        <dbReference type="ARBA" id="ARBA00023136"/>
    </source>
</evidence>
<evidence type="ECO:0000256" key="6">
    <source>
        <dbReference type="ARBA" id="ARBA00022840"/>
    </source>
</evidence>
<feature type="domain" description="ABC transporter" evidence="8">
    <location>
        <begin position="21"/>
        <end position="269"/>
    </location>
</feature>
<evidence type="ECO:0000259" key="8">
    <source>
        <dbReference type="PROSITE" id="PS50893"/>
    </source>
</evidence>
<dbReference type="Pfam" id="PF00005">
    <property type="entry name" value="ABC_tran"/>
    <property type="match status" value="1"/>
</dbReference>
<keyword evidence="7" id="KW-0472">Membrane</keyword>
<dbReference type="OrthoDB" id="7957282at2"/>
<evidence type="ECO:0000313" key="9">
    <source>
        <dbReference type="EMBL" id="RPE66640.1"/>
    </source>
</evidence>
<dbReference type="Proteomes" id="UP000269689">
    <property type="component" value="Unassembled WGS sequence"/>
</dbReference>
<dbReference type="PANTHER" id="PTHR43297:SF2">
    <property type="entry name" value="DIPEPTIDE TRANSPORT ATP-BINDING PROTEIN DPPD"/>
    <property type="match status" value="1"/>
</dbReference>
<comment type="caution">
    <text evidence="9">The sequence shown here is derived from an EMBL/GenBank/DDBJ whole genome shotgun (WGS) entry which is preliminary data.</text>
</comment>
<proteinExistence type="inferred from homology"/>
<dbReference type="InterPro" id="IPR013563">
    <property type="entry name" value="Oligopep_ABC_C"/>
</dbReference>
<dbReference type="GO" id="GO:0015833">
    <property type="term" value="P:peptide transport"/>
    <property type="evidence" value="ECO:0007669"/>
    <property type="project" value="InterPro"/>
</dbReference>
<keyword evidence="3" id="KW-0813">Transport</keyword>
<dbReference type="PROSITE" id="PS50893">
    <property type="entry name" value="ABC_TRANSPORTER_2"/>
    <property type="match status" value="1"/>
</dbReference>
<dbReference type="SMART" id="SM00382">
    <property type="entry name" value="AAA"/>
    <property type="match status" value="1"/>
</dbReference>
<gene>
    <name evidence="9" type="ORF">EDD53_2346</name>
</gene>
<dbReference type="EMBL" id="RKQK01000003">
    <property type="protein sequence ID" value="RPE66640.1"/>
    <property type="molecule type" value="Genomic_DNA"/>
</dbReference>
<comment type="similarity">
    <text evidence="2">Belongs to the ABC transporter superfamily.</text>
</comment>
<accession>A0A3N4UYJ3</accession>
<keyword evidence="10" id="KW-1185">Reference proteome</keyword>
<evidence type="ECO:0000313" key="10">
    <source>
        <dbReference type="Proteomes" id="UP000269689"/>
    </source>
</evidence>